<proteinExistence type="inferred from homology"/>
<dbReference type="Gene3D" id="1.10.287.470">
    <property type="entry name" value="Helix hairpin bin"/>
    <property type="match status" value="1"/>
</dbReference>
<evidence type="ECO:0000313" key="3">
    <source>
        <dbReference type="EMBL" id="MBK9981139.1"/>
    </source>
</evidence>
<comment type="caution">
    <text evidence="3">The sequence shown here is derived from an EMBL/GenBank/DDBJ whole genome shotgun (WGS) entry which is preliminary data.</text>
</comment>
<protein>
    <submittedName>
        <fullName evidence="3">Efflux RND transporter periplasmic adaptor subunit</fullName>
    </submittedName>
</protein>
<dbReference type="NCBIfam" id="TIGR01730">
    <property type="entry name" value="RND_mfp"/>
    <property type="match status" value="1"/>
</dbReference>
<dbReference type="Gene3D" id="2.40.420.20">
    <property type="match status" value="1"/>
</dbReference>
<dbReference type="GO" id="GO:1990281">
    <property type="term" value="C:efflux pump complex"/>
    <property type="evidence" value="ECO:0007669"/>
    <property type="project" value="TreeGrafter"/>
</dbReference>
<dbReference type="Pfam" id="PF25893">
    <property type="entry name" value="HH_CzcB"/>
    <property type="match status" value="1"/>
</dbReference>
<gene>
    <name evidence="3" type="ORF">IPP15_01715</name>
</gene>
<dbReference type="AlphaFoldDB" id="A0A9D7SUD0"/>
<dbReference type="GO" id="GO:0015562">
    <property type="term" value="F:efflux transmembrane transporter activity"/>
    <property type="evidence" value="ECO:0007669"/>
    <property type="project" value="TreeGrafter"/>
</dbReference>
<feature type="domain" description="CzcB-like alpha-helical hairpin" evidence="2">
    <location>
        <begin position="132"/>
        <end position="170"/>
    </location>
</feature>
<comment type="similarity">
    <text evidence="1">Belongs to the membrane fusion protein (MFP) (TC 8.A.1) family.</text>
</comment>
<dbReference type="EMBL" id="JADKGY010000001">
    <property type="protein sequence ID" value="MBK9981139.1"/>
    <property type="molecule type" value="Genomic_DNA"/>
</dbReference>
<dbReference type="PANTHER" id="PTHR30469:SF15">
    <property type="entry name" value="HLYD FAMILY OF SECRETION PROTEINS"/>
    <property type="match status" value="1"/>
</dbReference>
<dbReference type="Gene3D" id="2.40.30.170">
    <property type="match status" value="1"/>
</dbReference>
<accession>A0A9D7SUD0</accession>
<sequence length="374" mass="41005">MKKMNYIIAFLLLIAAVSCKPKGNEDPMAKLASLKEQKAAIETQIAALQQDLITKGVIEKKLHTVALTELKSSPFAHYIDLQGRVDADESVAATSKIPGGLKKIYVKNGDVVRQGQLIAEIEDAIILSSLNEVKGQLQVATDLYDRQKSLWDQNIGSEVQFIQAKNNKESLERSMATLKENWSMTKIYAPTSGTVDNVILNQGEAIAPGVPLCIILNLTKLKIKGEVTEAYASKVNKGDLVKVYFPDTEKEITTTVNYVSKSINPVSRTFSVESTLLKGDFRANQIAVMKIVDYKNPKAIVIPVNLIQSSQEGDFVLVADKSGVDNQALVKRVVVKEGQNYNGYVEILSGLKEGDLIISTGFQDINNGETVLFL</sequence>
<dbReference type="InterPro" id="IPR006143">
    <property type="entry name" value="RND_pump_MFP"/>
</dbReference>
<dbReference type="PANTHER" id="PTHR30469">
    <property type="entry name" value="MULTIDRUG RESISTANCE PROTEIN MDTA"/>
    <property type="match status" value="1"/>
</dbReference>
<dbReference type="Proteomes" id="UP000808337">
    <property type="component" value="Unassembled WGS sequence"/>
</dbReference>
<dbReference type="SUPFAM" id="SSF111369">
    <property type="entry name" value="HlyD-like secretion proteins"/>
    <property type="match status" value="1"/>
</dbReference>
<evidence type="ECO:0000313" key="4">
    <source>
        <dbReference type="Proteomes" id="UP000808337"/>
    </source>
</evidence>
<dbReference type="Gene3D" id="2.40.50.100">
    <property type="match status" value="1"/>
</dbReference>
<evidence type="ECO:0000256" key="1">
    <source>
        <dbReference type="ARBA" id="ARBA00009477"/>
    </source>
</evidence>
<dbReference type="PROSITE" id="PS51257">
    <property type="entry name" value="PROKAR_LIPOPROTEIN"/>
    <property type="match status" value="1"/>
</dbReference>
<name>A0A9D7SUD0_9BACT</name>
<reference evidence="3 4" key="1">
    <citation type="submission" date="2020-10" db="EMBL/GenBank/DDBJ databases">
        <title>Connecting structure to function with the recovery of over 1000 high-quality activated sludge metagenome-assembled genomes encoding full-length rRNA genes using long-read sequencing.</title>
        <authorList>
            <person name="Singleton C.M."/>
            <person name="Petriglieri F."/>
            <person name="Kristensen J.M."/>
            <person name="Kirkegaard R.H."/>
            <person name="Michaelsen T.Y."/>
            <person name="Andersen M.H."/>
            <person name="Karst S.M."/>
            <person name="Dueholm M.S."/>
            <person name="Nielsen P.H."/>
            <person name="Albertsen M."/>
        </authorList>
    </citation>
    <scope>NUCLEOTIDE SEQUENCE [LARGE SCALE GENOMIC DNA]</scope>
    <source>
        <strain evidence="3">Ribe_18-Q3-R11-54_MAXAC.273</strain>
    </source>
</reference>
<dbReference type="InterPro" id="IPR058648">
    <property type="entry name" value="HH_CzcB-like"/>
</dbReference>
<evidence type="ECO:0000259" key="2">
    <source>
        <dbReference type="Pfam" id="PF25893"/>
    </source>
</evidence>
<organism evidence="3 4">
    <name type="scientific">Candidatus Opimibacter skivensis</name>
    <dbReference type="NCBI Taxonomy" id="2982028"/>
    <lineage>
        <taxon>Bacteria</taxon>
        <taxon>Pseudomonadati</taxon>
        <taxon>Bacteroidota</taxon>
        <taxon>Saprospiria</taxon>
        <taxon>Saprospirales</taxon>
        <taxon>Saprospiraceae</taxon>
        <taxon>Candidatus Opimibacter</taxon>
    </lineage>
</organism>